<dbReference type="Proteomes" id="UP000694888">
    <property type="component" value="Unplaced"/>
</dbReference>
<feature type="domain" description="Acyl-CoA dehydrogenase/oxidase C-terminal" evidence="7">
    <location>
        <begin position="928"/>
        <end position="1078"/>
    </location>
</feature>
<dbReference type="Pfam" id="PF00441">
    <property type="entry name" value="Acyl-CoA_dh_1"/>
    <property type="match status" value="1"/>
</dbReference>
<dbReference type="PRINTS" id="PR00413">
    <property type="entry name" value="HADHALOGNASE"/>
</dbReference>
<organism evidence="11 12">
    <name type="scientific">Aplysia californica</name>
    <name type="common">California sea hare</name>
    <dbReference type="NCBI Taxonomy" id="6500"/>
    <lineage>
        <taxon>Eukaryota</taxon>
        <taxon>Metazoa</taxon>
        <taxon>Spiralia</taxon>
        <taxon>Lophotrochozoa</taxon>
        <taxon>Mollusca</taxon>
        <taxon>Gastropoda</taxon>
        <taxon>Heterobranchia</taxon>
        <taxon>Euthyneura</taxon>
        <taxon>Tectipleura</taxon>
        <taxon>Aplysiida</taxon>
        <taxon>Aplysioidea</taxon>
        <taxon>Aplysiidae</taxon>
        <taxon>Aplysia</taxon>
    </lineage>
</organism>
<dbReference type="SUPFAM" id="SSF47203">
    <property type="entry name" value="Acyl-CoA dehydrogenase C-terminal domain-like"/>
    <property type="match status" value="1"/>
</dbReference>
<dbReference type="GeneID" id="101855271"/>
<keyword evidence="4" id="KW-0274">FAD</keyword>
<feature type="domain" description="Aminoglycoside phosphotransferase" evidence="8">
    <location>
        <begin position="307"/>
        <end position="531"/>
    </location>
</feature>
<dbReference type="NCBIfam" id="TIGR01509">
    <property type="entry name" value="HAD-SF-IA-v3"/>
    <property type="match status" value="1"/>
</dbReference>
<dbReference type="SUPFAM" id="SSF56112">
    <property type="entry name" value="Protein kinase-like (PK-like)"/>
    <property type="match status" value="1"/>
</dbReference>
<dbReference type="PANTHER" id="PTHR47829:SF3">
    <property type="entry name" value="AMINOGLYCOSIDE PHOSPHOTRANSFERASE DOMAIN-CONTAINING PROTEIN"/>
    <property type="match status" value="1"/>
</dbReference>
<dbReference type="CDD" id="cd02603">
    <property type="entry name" value="HAD_sEH-N_like"/>
    <property type="match status" value="1"/>
</dbReference>
<dbReference type="InterPro" id="IPR011009">
    <property type="entry name" value="Kinase-like_dom_sf"/>
</dbReference>
<evidence type="ECO:0000256" key="1">
    <source>
        <dbReference type="ARBA" id="ARBA00001974"/>
    </source>
</evidence>
<name>A0ABM0JVS0_APLCA</name>
<dbReference type="InterPro" id="IPR037069">
    <property type="entry name" value="AcylCoA_DH/ox_N_sf"/>
</dbReference>
<dbReference type="SUPFAM" id="SSF56784">
    <property type="entry name" value="HAD-like"/>
    <property type="match status" value="1"/>
</dbReference>
<dbReference type="InterPro" id="IPR013786">
    <property type="entry name" value="AcylCoA_DH/ox_N"/>
</dbReference>
<evidence type="ECO:0000256" key="3">
    <source>
        <dbReference type="ARBA" id="ARBA00022630"/>
    </source>
</evidence>
<evidence type="ECO:0000259" key="10">
    <source>
        <dbReference type="Pfam" id="PF02771"/>
    </source>
</evidence>
<dbReference type="PANTHER" id="PTHR47829">
    <property type="entry name" value="HYDROLASE, PUTATIVE (AFU_ORTHOLOGUE AFUA_1G12880)-RELATED"/>
    <property type="match status" value="1"/>
</dbReference>
<evidence type="ECO:0000313" key="11">
    <source>
        <dbReference type="Proteomes" id="UP000694888"/>
    </source>
</evidence>
<evidence type="ECO:0000256" key="6">
    <source>
        <dbReference type="SAM" id="MobiDB-lite"/>
    </source>
</evidence>
<dbReference type="Gene3D" id="3.30.200.20">
    <property type="entry name" value="Phosphorylase Kinase, domain 1"/>
    <property type="match status" value="1"/>
</dbReference>
<dbReference type="Gene3D" id="3.40.50.1000">
    <property type="entry name" value="HAD superfamily/HAD-like"/>
    <property type="match status" value="1"/>
</dbReference>
<protein>
    <submittedName>
        <fullName evidence="12">Acyl-CoA dehydrogenase family member 10 isoform X1</fullName>
    </submittedName>
</protein>
<dbReference type="Pfam" id="PF13419">
    <property type="entry name" value="HAD_2"/>
    <property type="match status" value="1"/>
</dbReference>
<keyword evidence="11" id="KW-1185">Reference proteome</keyword>
<keyword evidence="5" id="KW-0007">Acetylation</keyword>
<reference evidence="12" key="1">
    <citation type="submission" date="2025-08" db="UniProtKB">
        <authorList>
            <consortium name="RefSeq"/>
        </authorList>
    </citation>
    <scope>IDENTIFICATION</scope>
</reference>
<dbReference type="InterPro" id="IPR041492">
    <property type="entry name" value="HAD_2"/>
</dbReference>
<evidence type="ECO:0000259" key="9">
    <source>
        <dbReference type="Pfam" id="PF02770"/>
    </source>
</evidence>
<dbReference type="InterPro" id="IPR006091">
    <property type="entry name" value="Acyl-CoA_Oxase/DH_mid-dom"/>
</dbReference>
<dbReference type="Gene3D" id="1.10.150.240">
    <property type="entry name" value="Putative phosphatase, domain 2"/>
    <property type="match status" value="1"/>
</dbReference>
<dbReference type="SFLD" id="SFLDG01129">
    <property type="entry name" value="C1.5:_HAD__Beta-PGM__Phosphata"/>
    <property type="match status" value="1"/>
</dbReference>
<evidence type="ECO:0000313" key="12">
    <source>
        <dbReference type="RefSeq" id="XP_005102669.1"/>
    </source>
</evidence>
<dbReference type="InterPro" id="IPR009100">
    <property type="entry name" value="AcylCoA_DH/oxidase_NM_dom_sf"/>
</dbReference>
<comment type="similarity">
    <text evidence="2">Belongs to the acyl-CoA dehydrogenase family.</text>
</comment>
<dbReference type="InterPro" id="IPR041726">
    <property type="entry name" value="ACAD10_11_N"/>
</dbReference>
<dbReference type="SUPFAM" id="SSF56645">
    <property type="entry name" value="Acyl-CoA dehydrogenase NM domain-like"/>
    <property type="match status" value="1"/>
</dbReference>
<dbReference type="RefSeq" id="XP_005102669.1">
    <property type="nucleotide sequence ID" value="XM_005102612.3"/>
</dbReference>
<dbReference type="Pfam" id="PF02770">
    <property type="entry name" value="Acyl-CoA_dh_M"/>
    <property type="match status" value="1"/>
</dbReference>
<sequence>MLNEYYKFDEMQCRDGSPDEITHRMLKAFRAMSRYKVDHRAMPALATVRCSSSDSSSPKPKAVIFDMGGVVVPSPFQLFKDFEKSTGLSSGTVSKFIVAGGMDGAWSQLESGKLTLSEFSDIFSRELSKEVGKEIDTSLLIAWMSKSEEGHAFPVMVNAVRGVKAHGMKTALLTNNWFVDELKTKTLLPVDQSLFDVVVQSCVLGYRKPHTNMYSRCVQELHVNANEAVFLDDLGHNLKPAQAMGMHTIKVTSPEQAVAELESLLGISLSGEVPGTTEVPKRLLLDEGKLENYLKSLGLEDTNPPFIRVFEHGQSNPTYFVSYGGRRMVLRKKPPGKLLPSAHAVDREFKVMSAVQKGGVPVPNMIAFCDDVNVAGTPFYLMDYVHGAVYKELELPEMTSQRKRDTVMAMVDVLVKIHTVDVDAVGLSDYGKKGQYMERNFKRWASQYELSKTREIPAMTKLMEWLPHNFPKDEKVTVVHGDFRIDNLMYHPDRPEVLATLDWELSTLGDPISDLATACLAYFLPRDNPLLPGLKGCDPKELGLPTVDEVVAEYCRLSGRPPIENWDFYLAFVFFRMAAILQGVYKRAITGQSSSSTGEAVGAMAEEMANFGWEIASQGPPNSSPIGAANTSANNSTGSGQRRHFSTLMGHRRPVMSTLVRPYSTSGGQGTAGQMAVNVQGLSPRVQDLHRRVKEFIQEHVVPLELVRKQREESGAPRWEVMPELEAAKEKAKAAGLWNLFLPVESDPGSKYGAGLTNLEYAFLCEEMGKCFFAPEVFNCSAPDTGNMETIVRYGTEEQKEKWLRPLLDGKIRSCFAMTEPAVASSDATNIESSISRDGDSYIINGHKWWTSGALDPRCKICIFMGKTDKGEAKHRQQSMILVPMDSPGITIVRPLKVFGYDDAPEGHGEVIFDNVRVPASNILLGEGRGFEIAQGRLGPGRIHHCMRLIGNAERALSLMVDRTMKRVAFGKPLAAQGTIQQDVARSRIEIEQCRLLVLKAAYMMDLYGNKVAAPEIAMIKVAAPNMALSVIDRAIQAHGGAGVNDDFPLAAMYAWARVLRLADGPDEVHLRSLARSVFVQNGNKAKL</sequence>
<evidence type="ECO:0000259" key="7">
    <source>
        <dbReference type="Pfam" id="PF00441"/>
    </source>
</evidence>
<evidence type="ECO:0000256" key="4">
    <source>
        <dbReference type="ARBA" id="ARBA00022827"/>
    </source>
</evidence>
<dbReference type="InterPro" id="IPR002575">
    <property type="entry name" value="Aminoglycoside_PTrfase"/>
</dbReference>
<dbReference type="CDD" id="cd05154">
    <property type="entry name" value="ACAD10_11_N-like"/>
    <property type="match status" value="1"/>
</dbReference>
<accession>A0ABM0JVS0</accession>
<dbReference type="NCBIfam" id="TIGR02247">
    <property type="entry name" value="HAD-1A3-hyp"/>
    <property type="match status" value="1"/>
</dbReference>
<feature type="compositionally biased region" description="Polar residues" evidence="6">
    <location>
        <begin position="620"/>
        <end position="640"/>
    </location>
</feature>
<proteinExistence type="inferred from homology"/>
<dbReference type="InterPro" id="IPR006439">
    <property type="entry name" value="HAD-SF_hydro_IA"/>
</dbReference>
<keyword evidence="3" id="KW-0285">Flavoprotein</keyword>
<evidence type="ECO:0000259" key="8">
    <source>
        <dbReference type="Pfam" id="PF01636"/>
    </source>
</evidence>
<dbReference type="InterPro" id="IPR011945">
    <property type="entry name" value="HAD-SF_ppase_IA/epoxid_hydro_N"/>
</dbReference>
<dbReference type="InterPro" id="IPR036412">
    <property type="entry name" value="HAD-like_sf"/>
</dbReference>
<dbReference type="InterPro" id="IPR009075">
    <property type="entry name" value="AcylCo_DH/oxidase_C"/>
</dbReference>
<dbReference type="Gene3D" id="1.10.540.10">
    <property type="entry name" value="Acyl-CoA dehydrogenase/oxidase, N-terminal domain"/>
    <property type="match status" value="1"/>
</dbReference>
<evidence type="ECO:0000256" key="2">
    <source>
        <dbReference type="ARBA" id="ARBA00009347"/>
    </source>
</evidence>
<dbReference type="Gene3D" id="2.40.110.10">
    <property type="entry name" value="Butyryl-CoA Dehydrogenase, subunit A, domain 2"/>
    <property type="match status" value="1"/>
</dbReference>
<dbReference type="InterPro" id="IPR046373">
    <property type="entry name" value="Acyl-CoA_Oxase/DH_mid-dom_sf"/>
</dbReference>
<dbReference type="Pfam" id="PF02771">
    <property type="entry name" value="Acyl-CoA_dh_N"/>
    <property type="match status" value="1"/>
</dbReference>
<dbReference type="Gene3D" id="1.20.140.10">
    <property type="entry name" value="Butyryl-CoA Dehydrogenase, subunit A, domain 3"/>
    <property type="match status" value="1"/>
</dbReference>
<comment type="cofactor">
    <cofactor evidence="1">
        <name>FAD</name>
        <dbReference type="ChEBI" id="CHEBI:57692"/>
    </cofactor>
</comment>
<evidence type="ECO:0000256" key="5">
    <source>
        <dbReference type="ARBA" id="ARBA00022990"/>
    </source>
</evidence>
<gene>
    <name evidence="12" type="primary">LOC101855271</name>
</gene>
<dbReference type="InterPro" id="IPR023214">
    <property type="entry name" value="HAD_sf"/>
</dbReference>
<feature type="region of interest" description="Disordered" evidence="6">
    <location>
        <begin position="620"/>
        <end position="642"/>
    </location>
</feature>
<dbReference type="SFLD" id="SFLDS00003">
    <property type="entry name" value="Haloacid_Dehalogenase"/>
    <property type="match status" value="1"/>
</dbReference>
<dbReference type="Gene3D" id="3.90.1200.10">
    <property type="match status" value="1"/>
</dbReference>
<feature type="domain" description="Acyl-CoA oxidase/dehydrogenase middle" evidence="9">
    <location>
        <begin position="815"/>
        <end position="916"/>
    </location>
</feature>
<dbReference type="InterPro" id="IPR023198">
    <property type="entry name" value="PGP-like_dom2"/>
</dbReference>
<dbReference type="Pfam" id="PF01636">
    <property type="entry name" value="APH"/>
    <property type="match status" value="1"/>
</dbReference>
<dbReference type="InterPro" id="IPR036250">
    <property type="entry name" value="AcylCo_DH-like_C"/>
</dbReference>
<feature type="domain" description="Acyl-CoA dehydrogenase/oxidase N-terminal" evidence="10">
    <location>
        <begin position="687"/>
        <end position="811"/>
    </location>
</feature>
<dbReference type="InterPro" id="IPR052898">
    <property type="entry name" value="ACAD10-like"/>
</dbReference>